<evidence type="ECO:0000256" key="1">
    <source>
        <dbReference type="SAM" id="MobiDB-lite"/>
    </source>
</evidence>
<evidence type="ECO:0000313" key="2">
    <source>
        <dbReference type="EMBL" id="KAK8072251.1"/>
    </source>
</evidence>
<comment type="caution">
    <text evidence="2">The sequence shown here is derived from an EMBL/GenBank/DDBJ whole genome shotgun (WGS) entry which is preliminary data.</text>
</comment>
<feature type="compositionally biased region" description="Basic and acidic residues" evidence="1">
    <location>
        <begin position="238"/>
        <end position="254"/>
    </location>
</feature>
<gene>
    <name evidence="2" type="ORF">PG996_005599</name>
</gene>
<feature type="region of interest" description="Disordered" evidence="1">
    <location>
        <begin position="69"/>
        <end position="118"/>
    </location>
</feature>
<reference evidence="2 3" key="1">
    <citation type="submission" date="2023-01" db="EMBL/GenBank/DDBJ databases">
        <title>Analysis of 21 Apiospora genomes using comparative genomics revels a genus with tremendous synthesis potential of carbohydrate active enzymes and secondary metabolites.</title>
        <authorList>
            <person name="Sorensen T."/>
        </authorList>
    </citation>
    <scope>NUCLEOTIDE SEQUENCE [LARGE SCALE GENOMIC DNA]</scope>
    <source>
        <strain evidence="2 3">CBS 83171</strain>
    </source>
</reference>
<accession>A0ABR1VLX4</accession>
<feature type="compositionally biased region" description="Gly residues" evidence="1">
    <location>
        <begin position="268"/>
        <end position="285"/>
    </location>
</feature>
<proteinExistence type="predicted"/>
<keyword evidence="3" id="KW-1185">Reference proteome</keyword>
<evidence type="ECO:0000313" key="3">
    <source>
        <dbReference type="Proteomes" id="UP001446871"/>
    </source>
</evidence>
<dbReference type="Proteomes" id="UP001446871">
    <property type="component" value="Unassembled WGS sequence"/>
</dbReference>
<sequence length="285" mass="31514">MPRGISVPKPYLRGGILRGYSLCIRATNLARDCTVPVDRGAELRTSDTRRSASDDISLASMKSHTVYTGQRSYQLERLPSGTYPTRDNSETKSHAPSQKKISSRWYSTGGSTSPGSDGVITETSRYWDKLRILLEKAIGQSRRELAISANQTSHITNRVQGYHEKEPGSRCIHGPHVHRSISGARARVTKYIETIPCARQLIDWDQSKHEKLAEFQRELLRIDAALEECQERLRAREVEDAKKRAGGKRQRDDFLPPFVSPGHDSWGHDGGSGGGGDGEGGDGGC</sequence>
<feature type="region of interest" description="Disordered" evidence="1">
    <location>
        <begin position="238"/>
        <end position="285"/>
    </location>
</feature>
<dbReference type="EMBL" id="JAQQWM010000003">
    <property type="protein sequence ID" value="KAK8072251.1"/>
    <property type="molecule type" value="Genomic_DNA"/>
</dbReference>
<feature type="compositionally biased region" description="Polar residues" evidence="1">
    <location>
        <begin position="94"/>
        <end position="106"/>
    </location>
</feature>
<feature type="compositionally biased region" description="Low complexity" evidence="1">
    <location>
        <begin position="107"/>
        <end position="118"/>
    </location>
</feature>
<protein>
    <submittedName>
        <fullName evidence="2">Uncharacterized protein</fullName>
    </submittedName>
</protein>
<organism evidence="2 3">
    <name type="scientific">Apiospora saccharicola</name>
    <dbReference type="NCBI Taxonomy" id="335842"/>
    <lineage>
        <taxon>Eukaryota</taxon>
        <taxon>Fungi</taxon>
        <taxon>Dikarya</taxon>
        <taxon>Ascomycota</taxon>
        <taxon>Pezizomycotina</taxon>
        <taxon>Sordariomycetes</taxon>
        <taxon>Xylariomycetidae</taxon>
        <taxon>Amphisphaeriales</taxon>
        <taxon>Apiosporaceae</taxon>
        <taxon>Apiospora</taxon>
    </lineage>
</organism>
<name>A0ABR1VLX4_9PEZI</name>